<name>A0A448X2E8_9PLAT</name>
<dbReference type="GO" id="GO:0034704">
    <property type="term" value="C:calcium channel complex"/>
    <property type="evidence" value="ECO:0007669"/>
    <property type="project" value="TreeGrafter"/>
</dbReference>
<dbReference type="InterPro" id="IPR015925">
    <property type="entry name" value="Ryanodine_IP3_receptor"/>
</dbReference>
<dbReference type="GO" id="GO:0006941">
    <property type="term" value="P:striated muscle contraction"/>
    <property type="evidence" value="ECO:0007669"/>
    <property type="project" value="TreeGrafter"/>
</dbReference>
<accession>A0A448X2E8</accession>
<protein>
    <submittedName>
        <fullName evidence="2">Uncharacterized protein</fullName>
    </submittedName>
</protein>
<comment type="caution">
    <text evidence="2">The sequence shown here is derived from an EMBL/GenBank/DDBJ whole genome shotgun (WGS) entry which is preliminary data.</text>
</comment>
<dbReference type="AlphaFoldDB" id="A0A448X2E8"/>
<dbReference type="PANTHER" id="PTHR46399:SF8">
    <property type="entry name" value="B30.2_SPRY DOMAIN-CONTAINING PROTEIN"/>
    <property type="match status" value="1"/>
</dbReference>
<evidence type="ECO:0000313" key="3">
    <source>
        <dbReference type="Proteomes" id="UP000784294"/>
    </source>
</evidence>
<reference evidence="2" key="1">
    <citation type="submission" date="2018-11" db="EMBL/GenBank/DDBJ databases">
        <authorList>
            <consortium name="Pathogen Informatics"/>
        </authorList>
    </citation>
    <scope>NUCLEOTIDE SEQUENCE</scope>
</reference>
<dbReference type="OrthoDB" id="300855at2759"/>
<gene>
    <name evidence="2" type="ORF">PXEA_LOCUS19543</name>
</gene>
<dbReference type="GO" id="GO:0030018">
    <property type="term" value="C:Z disc"/>
    <property type="evidence" value="ECO:0007669"/>
    <property type="project" value="TreeGrafter"/>
</dbReference>
<evidence type="ECO:0000313" key="2">
    <source>
        <dbReference type="EMBL" id="VEL26103.1"/>
    </source>
</evidence>
<proteinExistence type="predicted"/>
<organism evidence="2 3">
    <name type="scientific">Protopolystoma xenopodis</name>
    <dbReference type="NCBI Taxonomy" id="117903"/>
    <lineage>
        <taxon>Eukaryota</taxon>
        <taxon>Metazoa</taxon>
        <taxon>Spiralia</taxon>
        <taxon>Lophotrochozoa</taxon>
        <taxon>Platyhelminthes</taxon>
        <taxon>Monogenea</taxon>
        <taxon>Polyopisthocotylea</taxon>
        <taxon>Polystomatidea</taxon>
        <taxon>Polystomatidae</taxon>
        <taxon>Protopolystoma</taxon>
    </lineage>
</organism>
<dbReference type="GO" id="GO:0005219">
    <property type="term" value="F:ryanodine-sensitive calcium-release channel activity"/>
    <property type="evidence" value="ECO:0007669"/>
    <property type="project" value="TreeGrafter"/>
</dbReference>
<dbReference type="GO" id="GO:0014808">
    <property type="term" value="P:release of sequestered calcium ion into cytosol by sarcoplasmic reticulum"/>
    <property type="evidence" value="ECO:0007669"/>
    <property type="project" value="TreeGrafter"/>
</dbReference>
<sequence length="202" mass="22250">MADKSSARIHWAVQGGQLWRKLLYRKIDETIALTGRHEGLGFSTKDAIISRILSLAKVTHALYLVDHPPLTLKGAWKKLVSSQRKRAVMACFRMVPLYALPRHRGINLFLNSYVTEWLDYEESPGVQLIEDVTAEAEVPGCGGVVVATPASEDQLAVSSSTGKFGSGGTDVKEMVTKTGSSNKLEDKDAERKHDSEGELIWL</sequence>
<dbReference type="GO" id="GO:0042383">
    <property type="term" value="C:sarcolemma"/>
    <property type="evidence" value="ECO:0007669"/>
    <property type="project" value="TreeGrafter"/>
</dbReference>
<feature type="region of interest" description="Disordered" evidence="1">
    <location>
        <begin position="157"/>
        <end position="202"/>
    </location>
</feature>
<dbReference type="EMBL" id="CAAALY010078135">
    <property type="protein sequence ID" value="VEL26103.1"/>
    <property type="molecule type" value="Genomic_DNA"/>
</dbReference>
<feature type="compositionally biased region" description="Basic and acidic residues" evidence="1">
    <location>
        <begin position="183"/>
        <end position="196"/>
    </location>
</feature>
<keyword evidence="3" id="KW-1185">Reference proteome</keyword>
<dbReference type="PANTHER" id="PTHR46399">
    <property type="entry name" value="B30.2/SPRY DOMAIN-CONTAINING PROTEIN"/>
    <property type="match status" value="1"/>
</dbReference>
<evidence type="ECO:0000256" key="1">
    <source>
        <dbReference type="SAM" id="MobiDB-lite"/>
    </source>
</evidence>
<dbReference type="Proteomes" id="UP000784294">
    <property type="component" value="Unassembled WGS sequence"/>
</dbReference>
<dbReference type="GO" id="GO:0005790">
    <property type="term" value="C:smooth endoplasmic reticulum"/>
    <property type="evidence" value="ECO:0007669"/>
    <property type="project" value="TreeGrafter"/>
</dbReference>
<dbReference type="GO" id="GO:0033017">
    <property type="term" value="C:sarcoplasmic reticulum membrane"/>
    <property type="evidence" value="ECO:0007669"/>
    <property type="project" value="TreeGrafter"/>
</dbReference>